<dbReference type="AlphaFoldDB" id="A0A2A4X773"/>
<dbReference type="Proteomes" id="UP000218775">
    <property type="component" value="Unassembled WGS sequence"/>
</dbReference>
<feature type="compositionally biased region" description="Low complexity" evidence="1">
    <location>
        <begin position="10"/>
        <end position="21"/>
    </location>
</feature>
<evidence type="ECO:0000256" key="1">
    <source>
        <dbReference type="SAM" id="MobiDB-lite"/>
    </source>
</evidence>
<feature type="region of interest" description="Disordered" evidence="1">
    <location>
        <begin position="1"/>
        <end position="28"/>
    </location>
</feature>
<evidence type="ECO:0008006" key="4">
    <source>
        <dbReference type="Google" id="ProtNLM"/>
    </source>
</evidence>
<evidence type="ECO:0000313" key="2">
    <source>
        <dbReference type="EMBL" id="PCI77895.1"/>
    </source>
</evidence>
<protein>
    <recommendedName>
        <fullName evidence="4">Protein kinase domain-containing protein</fullName>
    </recommendedName>
</protein>
<feature type="region of interest" description="Disordered" evidence="1">
    <location>
        <begin position="399"/>
        <end position="440"/>
    </location>
</feature>
<reference evidence="3" key="1">
    <citation type="submission" date="2017-08" db="EMBL/GenBank/DDBJ databases">
        <title>A dynamic microbial community with high functional redundancy inhabits the cold, oxic subseafloor aquifer.</title>
        <authorList>
            <person name="Tully B.J."/>
            <person name="Wheat C.G."/>
            <person name="Glazer B.T."/>
            <person name="Huber J.A."/>
        </authorList>
    </citation>
    <scope>NUCLEOTIDE SEQUENCE [LARGE SCALE GENOMIC DNA]</scope>
</reference>
<sequence length="440" mass="48275">MSLLVANTQPSTSSSPMPNSPATKAHSLAVTSQRVALQHINTNTTYTGQALNGTELELENGTIVTITENKIGKGSFKDIYAGTAMKVDKSVRPVAIAAPFTPSTPFSTFTCSLSATNPTHFIGPQIVRVPTTSGTYKYITISELCTPKGTYYAGKKVNDALNFQHPVSKNKPFVNHPDKNYLRLPFGMLQGTLEYYSALKKAEKYTGAHGDIKAKNFVFSNKRKHRTPYCVVKLIDLPEDPERASLPWTKFYQCKGLNKHANDLYALRTMLINALNHAYETPMFEGDSESVLKSLDTDNPKQIDSVLNNIAVIIQEKSKLTEIEAKEKAILEQVTLLKKALQPLQQISPQHANVLLTLTNCIGKLSYGIETTHNTAFGKHSQVAAMQCMKTVSNFLQTKLGPSGPTGSPMKPLPVPATASSSKRKLSPKKTSYNTPRKVK</sequence>
<evidence type="ECO:0000313" key="3">
    <source>
        <dbReference type="Proteomes" id="UP000218775"/>
    </source>
</evidence>
<accession>A0A2A4X773</accession>
<organism evidence="2 3">
    <name type="scientific">Aerophobetes bacterium</name>
    <dbReference type="NCBI Taxonomy" id="2030807"/>
    <lineage>
        <taxon>Bacteria</taxon>
        <taxon>Candidatus Aerophobota</taxon>
    </lineage>
</organism>
<gene>
    <name evidence="2" type="ORF">COB21_02235</name>
</gene>
<feature type="compositionally biased region" description="Polar residues" evidence="1">
    <location>
        <begin position="429"/>
        <end position="440"/>
    </location>
</feature>
<proteinExistence type="predicted"/>
<name>A0A2A4X773_UNCAE</name>
<comment type="caution">
    <text evidence="2">The sequence shown here is derived from an EMBL/GenBank/DDBJ whole genome shotgun (WGS) entry which is preliminary data.</text>
</comment>
<dbReference type="EMBL" id="NVUK01000011">
    <property type="protein sequence ID" value="PCI77895.1"/>
    <property type="molecule type" value="Genomic_DNA"/>
</dbReference>